<dbReference type="EMBL" id="MN079168">
    <property type="protein sequence ID" value="QEA06753.1"/>
    <property type="molecule type" value="Genomic_DNA"/>
</dbReference>
<accession>A0A5B8RFH3</accession>
<dbReference type="PIRSF" id="PIRSF037181">
    <property type="entry name" value="DGC"/>
    <property type="match status" value="1"/>
</dbReference>
<dbReference type="AlphaFoldDB" id="A0A5B8RFH3"/>
<gene>
    <name evidence="1" type="ORF">KBTEX_03094</name>
</gene>
<sequence>MTESRPLVYACSGCSNVAQLANRVAVAMDRDGRAEMSCIAGVGGGVRSLVRRARSGRPVIAIDGCPLACVRHCLEGVGVTADYHTTLTDHDLRKRYREDYGEETVAEVRQRVEAEATGAGLFAPATDASAVRG</sequence>
<proteinExistence type="predicted"/>
<evidence type="ECO:0000313" key="1">
    <source>
        <dbReference type="EMBL" id="QEA06753.1"/>
    </source>
</evidence>
<dbReference type="InterPro" id="IPR014958">
    <property type="entry name" value="DGC"/>
</dbReference>
<evidence type="ECO:0008006" key="2">
    <source>
        <dbReference type="Google" id="ProtNLM"/>
    </source>
</evidence>
<organism evidence="1">
    <name type="scientific">uncultured organism</name>
    <dbReference type="NCBI Taxonomy" id="155900"/>
    <lineage>
        <taxon>unclassified sequences</taxon>
        <taxon>environmental samples</taxon>
    </lineage>
</organism>
<protein>
    <recommendedName>
        <fullName evidence="2">Zinc-binding protein</fullName>
    </recommendedName>
</protein>
<name>A0A5B8RFH3_9ZZZZ</name>
<reference evidence="1" key="1">
    <citation type="submission" date="2019-06" db="EMBL/GenBank/DDBJ databases">
        <authorList>
            <person name="Murdoch R.W."/>
            <person name="Fathepure B."/>
        </authorList>
    </citation>
    <scope>NUCLEOTIDE SEQUENCE</scope>
</reference>
<dbReference type="Pfam" id="PF08859">
    <property type="entry name" value="DGC"/>
    <property type="match status" value="1"/>
</dbReference>